<dbReference type="InterPro" id="IPR050649">
    <property type="entry name" value="Paired_Homeobox_TFs"/>
</dbReference>
<keyword evidence="3 5" id="KW-0371">Homeobox</keyword>
<evidence type="ECO:0000256" key="6">
    <source>
        <dbReference type="RuleBase" id="RU000682"/>
    </source>
</evidence>
<evidence type="ECO:0000256" key="5">
    <source>
        <dbReference type="PROSITE-ProRule" id="PRU00108"/>
    </source>
</evidence>
<feature type="compositionally biased region" description="Polar residues" evidence="7">
    <location>
        <begin position="164"/>
        <end position="182"/>
    </location>
</feature>
<evidence type="ECO:0000256" key="7">
    <source>
        <dbReference type="SAM" id="MobiDB-lite"/>
    </source>
</evidence>
<keyword evidence="4 5" id="KW-0539">Nucleus</keyword>
<gene>
    <name evidence="9" type="ORF">NDU88_001736</name>
</gene>
<dbReference type="AlphaFoldDB" id="A0AAV7VBW1"/>
<name>A0AAV7VBW1_PLEWA</name>
<dbReference type="Proteomes" id="UP001066276">
    <property type="component" value="Chromosome 2_1"/>
</dbReference>
<protein>
    <recommendedName>
        <fullName evidence="8">Homeobox domain-containing protein</fullName>
    </recommendedName>
</protein>
<feature type="region of interest" description="Disordered" evidence="7">
    <location>
        <begin position="48"/>
        <end position="93"/>
    </location>
</feature>
<feature type="compositionally biased region" description="Basic and acidic residues" evidence="7">
    <location>
        <begin position="142"/>
        <end position="158"/>
    </location>
</feature>
<evidence type="ECO:0000256" key="1">
    <source>
        <dbReference type="ARBA" id="ARBA00004123"/>
    </source>
</evidence>
<dbReference type="FunFam" id="1.10.10.60:FF:000679">
    <property type="entry name" value="Homeobox protein aristaless"/>
    <property type="match status" value="1"/>
</dbReference>
<dbReference type="InterPro" id="IPR009057">
    <property type="entry name" value="Homeodomain-like_sf"/>
</dbReference>
<dbReference type="GO" id="GO:0000977">
    <property type="term" value="F:RNA polymerase II transcription regulatory region sequence-specific DNA binding"/>
    <property type="evidence" value="ECO:0007669"/>
    <property type="project" value="TreeGrafter"/>
</dbReference>
<dbReference type="Pfam" id="PF00046">
    <property type="entry name" value="Homeodomain"/>
    <property type="match status" value="1"/>
</dbReference>
<dbReference type="InterPro" id="IPR001356">
    <property type="entry name" value="HD"/>
</dbReference>
<proteinExistence type="predicted"/>
<dbReference type="GO" id="GO:0005634">
    <property type="term" value="C:nucleus"/>
    <property type="evidence" value="ECO:0007669"/>
    <property type="project" value="UniProtKB-SubCell"/>
</dbReference>
<dbReference type="PANTHER" id="PTHR24329:SF543">
    <property type="entry name" value="FI01017P-RELATED"/>
    <property type="match status" value="1"/>
</dbReference>
<keyword evidence="2 5" id="KW-0238">DNA-binding</keyword>
<dbReference type="SUPFAM" id="SSF46689">
    <property type="entry name" value="Homeodomain-like"/>
    <property type="match status" value="1"/>
</dbReference>
<evidence type="ECO:0000313" key="9">
    <source>
        <dbReference type="EMBL" id="KAJ1197891.1"/>
    </source>
</evidence>
<feature type="region of interest" description="Disordered" evidence="7">
    <location>
        <begin position="136"/>
        <end position="223"/>
    </location>
</feature>
<feature type="region of interest" description="Disordered" evidence="7">
    <location>
        <begin position="1"/>
        <end position="31"/>
    </location>
</feature>
<feature type="compositionally biased region" description="Polar residues" evidence="7">
    <location>
        <begin position="80"/>
        <end position="93"/>
    </location>
</feature>
<dbReference type="CDD" id="cd00086">
    <property type="entry name" value="homeodomain"/>
    <property type="match status" value="1"/>
</dbReference>
<comment type="subcellular location">
    <subcellularLocation>
        <location evidence="1 5 6">Nucleus</location>
    </subcellularLocation>
</comment>
<dbReference type="GO" id="GO:0000981">
    <property type="term" value="F:DNA-binding transcription factor activity, RNA polymerase II-specific"/>
    <property type="evidence" value="ECO:0007669"/>
    <property type="project" value="TreeGrafter"/>
</dbReference>
<dbReference type="SMART" id="SM00389">
    <property type="entry name" value="HOX"/>
    <property type="match status" value="1"/>
</dbReference>
<feature type="compositionally biased region" description="Basic and acidic residues" evidence="7">
    <location>
        <begin position="48"/>
        <end position="57"/>
    </location>
</feature>
<evidence type="ECO:0000256" key="3">
    <source>
        <dbReference type="ARBA" id="ARBA00023155"/>
    </source>
</evidence>
<evidence type="ECO:0000256" key="2">
    <source>
        <dbReference type="ARBA" id="ARBA00023125"/>
    </source>
</evidence>
<sequence>MQTTSSPSAAEGVPGPVGSPRAPSSQQGCPVPLLTPYFIDSILGRSEGHEGWREHSPEGTLEGALPPRDLGDSEDYSEPQRPNSSPQCTAYQVVESSSCSRRMEGGIQKHDPALKKGVLLEPQDILHREEHAELVGSLKRRLGAEPEDSLKRDARPEFKVSPQGGLQTKTQGPQKKSVQMEQQDQERDDGDTVHSESSCGTSGGPHTSVSPCLAPAPVKKKQRRYRTTFSNFQLEELERAFRKSHYPDVFSREELAMRLDLTEARVQVSSRN</sequence>
<dbReference type="EMBL" id="JANPWB010000003">
    <property type="protein sequence ID" value="KAJ1197891.1"/>
    <property type="molecule type" value="Genomic_DNA"/>
</dbReference>
<evidence type="ECO:0000256" key="4">
    <source>
        <dbReference type="ARBA" id="ARBA00023242"/>
    </source>
</evidence>
<dbReference type="PROSITE" id="PS50071">
    <property type="entry name" value="HOMEOBOX_2"/>
    <property type="match status" value="1"/>
</dbReference>
<dbReference type="Gene3D" id="1.10.10.60">
    <property type="entry name" value="Homeodomain-like"/>
    <property type="match status" value="1"/>
</dbReference>
<evidence type="ECO:0000313" key="10">
    <source>
        <dbReference type="Proteomes" id="UP001066276"/>
    </source>
</evidence>
<organism evidence="9 10">
    <name type="scientific">Pleurodeles waltl</name>
    <name type="common">Iberian ribbed newt</name>
    <dbReference type="NCBI Taxonomy" id="8319"/>
    <lineage>
        <taxon>Eukaryota</taxon>
        <taxon>Metazoa</taxon>
        <taxon>Chordata</taxon>
        <taxon>Craniata</taxon>
        <taxon>Vertebrata</taxon>
        <taxon>Euteleostomi</taxon>
        <taxon>Amphibia</taxon>
        <taxon>Batrachia</taxon>
        <taxon>Caudata</taxon>
        <taxon>Salamandroidea</taxon>
        <taxon>Salamandridae</taxon>
        <taxon>Pleurodelinae</taxon>
        <taxon>Pleurodeles</taxon>
    </lineage>
</organism>
<keyword evidence="10" id="KW-1185">Reference proteome</keyword>
<reference evidence="9" key="1">
    <citation type="journal article" date="2022" name="bioRxiv">
        <title>Sequencing and chromosome-scale assembly of the giantPleurodeles waltlgenome.</title>
        <authorList>
            <person name="Brown T."/>
            <person name="Elewa A."/>
            <person name="Iarovenko S."/>
            <person name="Subramanian E."/>
            <person name="Araus A.J."/>
            <person name="Petzold A."/>
            <person name="Susuki M."/>
            <person name="Suzuki K.-i.T."/>
            <person name="Hayashi T."/>
            <person name="Toyoda A."/>
            <person name="Oliveira C."/>
            <person name="Osipova E."/>
            <person name="Leigh N.D."/>
            <person name="Simon A."/>
            <person name="Yun M.H."/>
        </authorList>
    </citation>
    <scope>NUCLEOTIDE SEQUENCE</scope>
    <source>
        <strain evidence="9">20211129_DDA</strain>
        <tissue evidence="9">Liver</tissue>
    </source>
</reference>
<feature type="compositionally biased region" description="Polar residues" evidence="7">
    <location>
        <begin position="195"/>
        <end position="210"/>
    </location>
</feature>
<dbReference type="PANTHER" id="PTHR24329">
    <property type="entry name" value="HOMEOBOX PROTEIN ARISTALESS"/>
    <property type="match status" value="1"/>
</dbReference>
<feature type="domain" description="Homeobox" evidence="8">
    <location>
        <begin position="220"/>
        <end position="272"/>
    </location>
</feature>
<evidence type="ECO:0000259" key="8">
    <source>
        <dbReference type="PROSITE" id="PS50071"/>
    </source>
</evidence>
<accession>A0AAV7VBW1</accession>
<comment type="caution">
    <text evidence="9">The sequence shown here is derived from an EMBL/GenBank/DDBJ whole genome shotgun (WGS) entry which is preliminary data.</text>
</comment>